<organism evidence="1 2">
    <name type="scientific">Salipiger profundus</name>
    <dbReference type="NCBI Taxonomy" id="1229727"/>
    <lineage>
        <taxon>Bacteria</taxon>
        <taxon>Pseudomonadati</taxon>
        <taxon>Pseudomonadota</taxon>
        <taxon>Alphaproteobacteria</taxon>
        <taxon>Rhodobacterales</taxon>
        <taxon>Roseobacteraceae</taxon>
        <taxon>Salipiger</taxon>
    </lineage>
</organism>
<dbReference type="Proteomes" id="UP000186559">
    <property type="component" value="Chromosome"/>
</dbReference>
<gene>
    <name evidence="1" type="ORF">Ga0080559_TMP1912</name>
</gene>
<dbReference type="KEGG" id="tpro:Ga0080559_TMP1912"/>
<dbReference type="EMBL" id="CP014796">
    <property type="protein sequence ID" value="APX22708.1"/>
    <property type="molecule type" value="Genomic_DNA"/>
</dbReference>
<sequence length="37" mass="4715">MRTVNNRLRNMVFPPFDERLREIRCPINWLQRHFTAW</sequence>
<reference evidence="1 2" key="1">
    <citation type="submission" date="2016-03" db="EMBL/GenBank/DDBJ databases">
        <title>Deep-sea bacteria in the southern Pacific.</title>
        <authorList>
            <person name="Tang K."/>
        </authorList>
    </citation>
    <scope>NUCLEOTIDE SEQUENCE [LARGE SCALE GENOMIC DNA]</scope>
    <source>
        <strain evidence="1 2">JLT2016</strain>
    </source>
</reference>
<dbReference type="AlphaFoldDB" id="A0A1U7D3M8"/>
<proteinExistence type="predicted"/>
<name>A0A1U7D3M8_9RHOB</name>
<evidence type="ECO:0000313" key="2">
    <source>
        <dbReference type="Proteomes" id="UP000186559"/>
    </source>
</evidence>
<accession>A0A1U7D3M8</accession>
<evidence type="ECO:0000313" key="1">
    <source>
        <dbReference type="EMBL" id="APX22708.1"/>
    </source>
</evidence>
<keyword evidence="2" id="KW-1185">Reference proteome</keyword>
<protein>
    <submittedName>
        <fullName evidence="1">Uncharacterized protein</fullName>
    </submittedName>
</protein>